<reference evidence="1" key="1">
    <citation type="submission" date="2023-04" db="EMBL/GenBank/DDBJ databases">
        <title>Draft Genome sequencing of Naganishia species isolated from polar environments using Oxford Nanopore Technology.</title>
        <authorList>
            <person name="Leo P."/>
            <person name="Venkateswaran K."/>
        </authorList>
    </citation>
    <scope>NUCLEOTIDE SEQUENCE</scope>
    <source>
        <strain evidence="1">MNA-CCFEE 5423</strain>
    </source>
</reference>
<sequence>MDVPPTQPQSTPPTTTADEEERTSPATPPPSPALPTTTDPRYRRFAQQIEKALATFTEVSEWADFSAFLSRLHKALQPPPPVSTSSTGGGAATVTTFTDIPHKLIIAKRLAQGLNPALPNGVHSRSLDVYRLILLSIGPAGLVRDLQIWSSGLLPFFQYASTAVRPAVLEIYETFYLPLGAALRPITKALALALLPGIEEETGDFYDRCFVLLDRVAEAVGRAFCCQCLFLGLLTNPGCRISAMNYLNRRLAPAIAAVSSSSSSSPSGPERGSFEDLIGPDSGLMVRGLSAALGDSNVLVLRAVLDFLNVAIPVSSLVQISRLYTWFLGSGEEDGPRQSERFRRDGMGLVIQALKRDIAASHNLDSDADEQRDSETDPWQAYKVFVALLDKWEIGYPLSTDFAYYALNSLRLQKREGTGRDGDAESRRISSQAIYNAVEPYVVWCAVHTKLAEQESNPIEFIEDGEQLRSLENPEKEVVVHVTELLIQNLSMETEDAPSTTSESDKDFPERIYSLAKIYYRSEASYKPPNEPDVPVSELAIFMFQGFTATSSFEMMKRGISYLHVLRLLQALVLKLKGMESHRAIAWERTDFLLWMRDMLETDEQDTLVAIADIATELQSYRSLLPALDLAQTGIPKSILATTFCLLQKTRTAQHPQLVSLILRIHTDINPALIGNVIMECFCNQSTCMRSNVNAFSALWDASLESRPLPLDKPMFYLLDNMESLKPEVQRSVQAWLKQEPLGFIKWKPADIRMLTYHVSKLHEVIRIGARPLRLAMEERVVEERTLSAYSKTIAMPQPCHYSHFLLETLVRFLFSRASFDQTPHHDLHFYIQVTQLVKFLCGTEWHFSSDILSTLKHDIINRLSFAVALREIDLQVELLKLLQRLTVRSQIQSDNGRRSIPKGAPEHNAHDDADQQNCALLLQVVHSGITDKHNADILDPWLDFTLILGNSLPSNVRPLLFPLIDVISHEILHLAADIFRSSGIPQTNAASEDNLILLLRTVNSLVHYTLGDGLKAGQSNPNKTPVLPNESIGLLGYVFSSSTAESEITTIENGLPKTAGLESMRSVIALLMDVHVQRGEAREFRIEAETQAAMRNFYRLHPEEFIESVIDIALGEKPFKGASTIVDNVAESAHRIVDLITSVLSKRLAAGEEQRKRNLHLTTDSKMLVFLREYISRLEAPIAVQTGSFCLGLAKTLMQSSNVGQKRRLTSGIFQLMNKKTSGNLTRLITEKDVRDRLSETRQFLANVTVPSLRNILIEEDRVLQAATVILNTFVLPTLRARSRSDVTTERQALEILIGLSRITYILKLWKAVVLDIFNDPGFFNMKPELRPMWRIIVASLIDQDRERFPELLVRIGAPLSGNFFTNKEQEAATKATNIRRLSLLLFAAETNHYLIQLPHIQERLVEILRTPVAYPAINAEVYLCLRIMLCRFSSQQLTNFWPMILSELIKIFESAMEDLPKDGSDQLTIVLAACKFLDLLIALQIEDFQIHQWMFLTDTADAIYSGSSTNSESILDRLAQLILETRPSLENDASTSPITIQDHIHEGKRRPVLATLNNKIHSIRTLEPFFLRASTLAYEGVYQAAGSGTGVDWEYIERALDEEIFRGV</sequence>
<organism evidence="1 2">
    <name type="scientific">Naganishia friedmannii</name>
    <dbReference type="NCBI Taxonomy" id="89922"/>
    <lineage>
        <taxon>Eukaryota</taxon>
        <taxon>Fungi</taxon>
        <taxon>Dikarya</taxon>
        <taxon>Basidiomycota</taxon>
        <taxon>Agaricomycotina</taxon>
        <taxon>Tremellomycetes</taxon>
        <taxon>Filobasidiales</taxon>
        <taxon>Filobasidiaceae</taxon>
        <taxon>Naganishia</taxon>
    </lineage>
</organism>
<accession>A0ACC2V2I7</accession>
<dbReference type="Proteomes" id="UP001227268">
    <property type="component" value="Unassembled WGS sequence"/>
</dbReference>
<gene>
    <name evidence="1" type="ORF">QFC21_006554</name>
</gene>
<comment type="caution">
    <text evidence="1">The sequence shown here is derived from an EMBL/GenBank/DDBJ whole genome shotgun (WGS) entry which is preliminary data.</text>
</comment>
<name>A0ACC2V2I7_9TREE</name>
<evidence type="ECO:0000313" key="1">
    <source>
        <dbReference type="EMBL" id="KAJ9093061.1"/>
    </source>
</evidence>
<protein>
    <submittedName>
        <fullName evidence="1">Uncharacterized protein</fullName>
    </submittedName>
</protein>
<keyword evidence="2" id="KW-1185">Reference proteome</keyword>
<dbReference type="EMBL" id="JASBWT010000033">
    <property type="protein sequence ID" value="KAJ9093061.1"/>
    <property type="molecule type" value="Genomic_DNA"/>
</dbReference>
<evidence type="ECO:0000313" key="2">
    <source>
        <dbReference type="Proteomes" id="UP001227268"/>
    </source>
</evidence>
<proteinExistence type="predicted"/>